<reference evidence="1" key="1">
    <citation type="submission" date="2019-12" db="EMBL/GenBank/DDBJ databases">
        <title>An insight into the sialome of adult female Ixodes ricinus ticks feeding for 6 days.</title>
        <authorList>
            <person name="Perner J."/>
            <person name="Ribeiro J.M.C."/>
        </authorList>
    </citation>
    <scope>NUCLEOTIDE SEQUENCE</scope>
    <source>
        <strain evidence="1">Semi-engorged</strain>
        <tissue evidence="1">Salivary glands</tissue>
    </source>
</reference>
<sequence length="72" mass="7955">MFRPSCSRFLLSWLPSWGRNCSRPDILPPPLGQCMPHSATPCLHWTASSARHSGHFLGSGTPFSRSSDAQIM</sequence>
<name>A0A6B0U199_IXORI</name>
<organism evidence="1">
    <name type="scientific">Ixodes ricinus</name>
    <name type="common">Common tick</name>
    <name type="synonym">Acarus ricinus</name>
    <dbReference type="NCBI Taxonomy" id="34613"/>
    <lineage>
        <taxon>Eukaryota</taxon>
        <taxon>Metazoa</taxon>
        <taxon>Ecdysozoa</taxon>
        <taxon>Arthropoda</taxon>
        <taxon>Chelicerata</taxon>
        <taxon>Arachnida</taxon>
        <taxon>Acari</taxon>
        <taxon>Parasitiformes</taxon>
        <taxon>Ixodida</taxon>
        <taxon>Ixodoidea</taxon>
        <taxon>Ixodidae</taxon>
        <taxon>Ixodinae</taxon>
        <taxon>Ixodes</taxon>
    </lineage>
</organism>
<dbReference type="AlphaFoldDB" id="A0A6B0U199"/>
<proteinExistence type="predicted"/>
<evidence type="ECO:0000313" key="1">
    <source>
        <dbReference type="EMBL" id="MXU82977.1"/>
    </source>
</evidence>
<protein>
    <submittedName>
        <fullName evidence="1">Putative secreted protein</fullName>
    </submittedName>
</protein>
<accession>A0A6B0U199</accession>
<dbReference type="EMBL" id="GIFC01000894">
    <property type="protein sequence ID" value="MXU82977.1"/>
    <property type="molecule type" value="Transcribed_RNA"/>
</dbReference>